<organism evidence="1">
    <name type="scientific">Hyperionvirus sp</name>
    <dbReference type="NCBI Taxonomy" id="2487770"/>
    <lineage>
        <taxon>Viruses</taxon>
        <taxon>Varidnaviria</taxon>
        <taxon>Bamfordvirae</taxon>
        <taxon>Nucleocytoviricota</taxon>
        <taxon>Megaviricetes</taxon>
        <taxon>Imitervirales</taxon>
        <taxon>Mimiviridae</taxon>
        <taxon>Klosneuvirinae</taxon>
    </lineage>
</organism>
<sequence length="36" mass="4192">MELSFKFIFNLFKLKIHLIKMEGLATAKICLARCYG</sequence>
<gene>
    <name evidence="1" type="ORF">Hyperionvirus5_70</name>
</gene>
<proteinExistence type="predicted"/>
<accession>A0A3G5A9U6</accession>
<evidence type="ECO:0000313" key="1">
    <source>
        <dbReference type="EMBL" id="AYV83264.1"/>
    </source>
</evidence>
<name>A0A3G5A9U6_9VIRU</name>
<dbReference type="EMBL" id="MK072387">
    <property type="protein sequence ID" value="AYV83264.1"/>
    <property type="molecule type" value="Genomic_DNA"/>
</dbReference>
<reference evidence="1" key="1">
    <citation type="submission" date="2018-10" db="EMBL/GenBank/DDBJ databases">
        <title>Hidden diversity of soil giant viruses.</title>
        <authorList>
            <person name="Schulz F."/>
            <person name="Alteio L."/>
            <person name="Goudeau D."/>
            <person name="Ryan E.M."/>
            <person name="Malmstrom R.R."/>
            <person name="Blanchard J."/>
            <person name="Woyke T."/>
        </authorList>
    </citation>
    <scope>NUCLEOTIDE SEQUENCE</scope>
    <source>
        <strain evidence="1">HYV1</strain>
    </source>
</reference>
<protein>
    <submittedName>
        <fullName evidence="1">Uncharacterized protein</fullName>
    </submittedName>
</protein>